<feature type="compositionally biased region" description="Polar residues" evidence="1">
    <location>
        <begin position="58"/>
        <end position="67"/>
    </location>
</feature>
<sequence length="283" mass="32554">MAYYWKRALSQAKLQEVIQEITAEQVENLDVGGDSDADDDFREEMSISTTRSSTASSPLVTPTSSGVATPEPRAKRKRTNIDLNIPSTSKQSFEEDYSSDDSLADKTYQPDDPQLLQAPLLQSDNDDEQPEELQNISNDFSTWEKTPIVPARYVSYDFVDDMGPRVQVVKKTEKDCIIQGITTDKNTWYTFPDETKDWKHHTVLSSKKIILNTTVAIKNINGYRTVGIKLDDKVKKEYFDEFGNFCFKDFLLEEYIPMSNPKSIELLQLELEERIKNFEQHYM</sequence>
<dbReference type="AlphaFoldDB" id="A0AAN7S7T5"/>
<proteinExistence type="predicted"/>
<protein>
    <submittedName>
        <fullName evidence="2">Uncharacterized protein</fullName>
    </submittedName>
</protein>
<evidence type="ECO:0000313" key="3">
    <source>
        <dbReference type="Proteomes" id="UP001353858"/>
    </source>
</evidence>
<feature type="compositionally biased region" description="Polar residues" evidence="1">
    <location>
        <begin position="81"/>
        <end position="91"/>
    </location>
</feature>
<evidence type="ECO:0000256" key="1">
    <source>
        <dbReference type="SAM" id="MobiDB-lite"/>
    </source>
</evidence>
<keyword evidence="3" id="KW-1185">Reference proteome</keyword>
<comment type="caution">
    <text evidence="2">The sequence shown here is derived from an EMBL/GenBank/DDBJ whole genome shotgun (WGS) entry which is preliminary data.</text>
</comment>
<dbReference type="Proteomes" id="UP001353858">
    <property type="component" value="Unassembled WGS sequence"/>
</dbReference>
<gene>
    <name evidence="2" type="ORF">RN001_012513</name>
</gene>
<name>A0AAN7S7T5_9COLE</name>
<dbReference type="EMBL" id="JARPUR010000005">
    <property type="protein sequence ID" value="KAK4876091.1"/>
    <property type="molecule type" value="Genomic_DNA"/>
</dbReference>
<evidence type="ECO:0000313" key="2">
    <source>
        <dbReference type="EMBL" id="KAK4876091.1"/>
    </source>
</evidence>
<organism evidence="2 3">
    <name type="scientific">Aquatica leii</name>
    <dbReference type="NCBI Taxonomy" id="1421715"/>
    <lineage>
        <taxon>Eukaryota</taxon>
        <taxon>Metazoa</taxon>
        <taxon>Ecdysozoa</taxon>
        <taxon>Arthropoda</taxon>
        <taxon>Hexapoda</taxon>
        <taxon>Insecta</taxon>
        <taxon>Pterygota</taxon>
        <taxon>Neoptera</taxon>
        <taxon>Endopterygota</taxon>
        <taxon>Coleoptera</taxon>
        <taxon>Polyphaga</taxon>
        <taxon>Elateriformia</taxon>
        <taxon>Elateroidea</taxon>
        <taxon>Lampyridae</taxon>
        <taxon>Luciolinae</taxon>
        <taxon>Aquatica</taxon>
    </lineage>
</organism>
<feature type="region of interest" description="Disordered" evidence="1">
    <location>
        <begin position="27"/>
        <end position="111"/>
    </location>
</feature>
<feature type="compositionally biased region" description="Low complexity" evidence="1">
    <location>
        <begin position="46"/>
        <end position="57"/>
    </location>
</feature>
<reference evidence="3" key="1">
    <citation type="submission" date="2023-01" db="EMBL/GenBank/DDBJ databases">
        <title>Key to firefly adult light organ development and bioluminescence: homeobox transcription factors regulate luciferase expression and transportation to peroxisome.</title>
        <authorList>
            <person name="Fu X."/>
        </authorList>
    </citation>
    <scope>NUCLEOTIDE SEQUENCE [LARGE SCALE GENOMIC DNA]</scope>
</reference>
<accession>A0AAN7S7T5</accession>
<feature type="compositionally biased region" description="Acidic residues" evidence="1">
    <location>
        <begin position="33"/>
        <end position="42"/>
    </location>
</feature>